<feature type="transmembrane region" description="Helical" evidence="7">
    <location>
        <begin position="312"/>
        <end position="335"/>
    </location>
</feature>
<evidence type="ECO:0000256" key="3">
    <source>
        <dbReference type="ARBA" id="ARBA00022692"/>
    </source>
</evidence>
<evidence type="ECO:0000259" key="8">
    <source>
        <dbReference type="PROSITE" id="PS50850"/>
    </source>
</evidence>
<feature type="transmembrane region" description="Helical" evidence="7">
    <location>
        <begin position="216"/>
        <end position="238"/>
    </location>
</feature>
<dbReference type="SUPFAM" id="SSF103473">
    <property type="entry name" value="MFS general substrate transporter"/>
    <property type="match status" value="1"/>
</dbReference>
<comment type="subcellular location">
    <subcellularLocation>
        <location evidence="1">Cell membrane</location>
        <topology evidence="1">Multi-pass membrane protein</topology>
    </subcellularLocation>
</comment>
<dbReference type="EMBL" id="BAAAQA010000004">
    <property type="protein sequence ID" value="GAA2111650.1"/>
    <property type="molecule type" value="Genomic_DNA"/>
</dbReference>
<keyword evidence="10" id="KW-1185">Reference proteome</keyword>
<evidence type="ECO:0000256" key="5">
    <source>
        <dbReference type="ARBA" id="ARBA00023063"/>
    </source>
</evidence>
<organism evidence="9 10">
    <name type="scientific">Kocuria atrinae</name>
    <dbReference type="NCBI Taxonomy" id="592377"/>
    <lineage>
        <taxon>Bacteria</taxon>
        <taxon>Bacillati</taxon>
        <taxon>Actinomycetota</taxon>
        <taxon>Actinomycetes</taxon>
        <taxon>Micrococcales</taxon>
        <taxon>Micrococcaceae</taxon>
        <taxon>Kocuria</taxon>
    </lineage>
</organism>
<evidence type="ECO:0000256" key="1">
    <source>
        <dbReference type="ARBA" id="ARBA00004651"/>
    </source>
</evidence>
<keyword evidence="4 7" id="KW-1133">Transmembrane helix</keyword>
<dbReference type="Proteomes" id="UP001500166">
    <property type="component" value="Unassembled WGS sequence"/>
</dbReference>
<feature type="transmembrane region" description="Helical" evidence="7">
    <location>
        <begin position="175"/>
        <end position="195"/>
    </location>
</feature>
<feature type="transmembrane region" description="Helical" evidence="7">
    <location>
        <begin position="347"/>
        <end position="365"/>
    </location>
</feature>
<feature type="transmembrane region" description="Helical" evidence="7">
    <location>
        <begin position="258"/>
        <end position="275"/>
    </location>
</feature>
<feature type="transmembrane region" description="Helical" evidence="7">
    <location>
        <begin position="85"/>
        <end position="104"/>
    </location>
</feature>
<dbReference type="InterPro" id="IPR044772">
    <property type="entry name" value="NO3_transporter"/>
</dbReference>
<dbReference type="InterPro" id="IPR036259">
    <property type="entry name" value="MFS_trans_sf"/>
</dbReference>
<sequence>MSSVQAASAAPNLKQGQLKNLVLATLASTVGFWAWTIVGPLSKRYAGEMSLTPGQTAILVAMPIFVGSIARVPVGALTDKYGGRLMFTVILGITAPLVLLTGLVGQLNNFPLLVVVAFFLGIAGTVFAIGIPFCSAWYESNRKGFATGVFGAGMVGTAVSAFFTPRLVEATGYMATHIIIAAIVAVSALLCWLMLRDSPARAGRKVEPMMPKLKHAFTLKVTWQLCFLYAVVFGAFVAFSNYLPTYLANVYEYDPTGAGTRTAGFALAAVIARPIGGTLADKFGPKIVTLTSFGGTIVLAMFVAFQPDAEHVYGPLFLAMAVFLGLGTGGVFGWVGRAAPAKDVGTIGGIIAAAGGLGGYFPPLVMGATYNPDNRSYFVGLTLLAVFAAVAFLLALVVRNGGKTNENDKPVEQTPAK</sequence>
<comment type="similarity">
    <text evidence="2">Belongs to the major facilitator superfamily. Nitrate/nitrite porter (TC 2.A.1.8) family.</text>
</comment>
<feature type="transmembrane region" description="Helical" evidence="7">
    <location>
        <begin position="287"/>
        <end position="306"/>
    </location>
</feature>
<dbReference type="InterPro" id="IPR020846">
    <property type="entry name" value="MFS_dom"/>
</dbReference>
<dbReference type="RefSeq" id="WP_344223657.1">
    <property type="nucleotide sequence ID" value="NZ_BAAAQA010000004.1"/>
</dbReference>
<feature type="transmembrane region" description="Helical" evidence="7">
    <location>
        <begin position="21"/>
        <end position="38"/>
    </location>
</feature>
<feature type="domain" description="Major facilitator superfamily (MFS) profile" evidence="8">
    <location>
        <begin position="20"/>
        <end position="403"/>
    </location>
</feature>
<evidence type="ECO:0000256" key="7">
    <source>
        <dbReference type="SAM" id="Phobius"/>
    </source>
</evidence>
<dbReference type="PANTHER" id="PTHR23515">
    <property type="entry name" value="HIGH-AFFINITY NITRATE TRANSPORTER 2.3"/>
    <property type="match status" value="1"/>
</dbReference>
<gene>
    <name evidence="9" type="ORF">GCM10009824_07120</name>
</gene>
<evidence type="ECO:0000313" key="9">
    <source>
        <dbReference type="EMBL" id="GAA2111650.1"/>
    </source>
</evidence>
<dbReference type="PROSITE" id="PS50850">
    <property type="entry name" value="MFS"/>
    <property type="match status" value="1"/>
</dbReference>
<feature type="transmembrane region" description="Helical" evidence="7">
    <location>
        <begin position="110"/>
        <end position="133"/>
    </location>
</feature>
<keyword evidence="3 7" id="KW-0812">Transmembrane</keyword>
<dbReference type="InterPro" id="IPR011701">
    <property type="entry name" value="MFS"/>
</dbReference>
<feature type="transmembrane region" description="Helical" evidence="7">
    <location>
        <begin position="58"/>
        <end position="78"/>
    </location>
</feature>
<evidence type="ECO:0000256" key="4">
    <source>
        <dbReference type="ARBA" id="ARBA00022989"/>
    </source>
</evidence>
<proteinExistence type="inferred from homology"/>
<dbReference type="Gene3D" id="1.20.1250.20">
    <property type="entry name" value="MFS general substrate transporter like domains"/>
    <property type="match status" value="2"/>
</dbReference>
<name>A0ABN2XG13_9MICC</name>
<feature type="transmembrane region" description="Helical" evidence="7">
    <location>
        <begin position="145"/>
        <end position="163"/>
    </location>
</feature>
<feature type="transmembrane region" description="Helical" evidence="7">
    <location>
        <begin position="377"/>
        <end position="398"/>
    </location>
</feature>
<evidence type="ECO:0000256" key="6">
    <source>
        <dbReference type="ARBA" id="ARBA00023136"/>
    </source>
</evidence>
<evidence type="ECO:0000313" key="10">
    <source>
        <dbReference type="Proteomes" id="UP001500166"/>
    </source>
</evidence>
<evidence type="ECO:0000256" key="2">
    <source>
        <dbReference type="ARBA" id="ARBA00008432"/>
    </source>
</evidence>
<accession>A0ABN2XG13</accession>
<protein>
    <submittedName>
        <fullName evidence="9">Nitrate/nitrite transporter</fullName>
    </submittedName>
</protein>
<keyword evidence="6 7" id="KW-0472">Membrane</keyword>
<dbReference type="Pfam" id="PF07690">
    <property type="entry name" value="MFS_1"/>
    <property type="match status" value="1"/>
</dbReference>
<comment type="caution">
    <text evidence="9">The sequence shown here is derived from an EMBL/GenBank/DDBJ whole genome shotgun (WGS) entry which is preliminary data.</text>
</comment>
<keyword evidence="5" id="KW-0534">Nitrate assimilation</keyword>
<reference evidence="9 10" key="1">
    <citation type="journal article" date="2019" name="Int. J. Syst. Evol. Microbiol.">
        <title>The Global Catalogue of Microorganisms (GCM) 10K type strain sequencing project: providing services to taxonomists for standard genome sequencing and annotation.</title>
        <authorList>
            <consortium name="The Broad Institute Genomics Platform"/>
            <consortium name="The Broad Institute Genome Sequencing Center for Infectious Disease"/>
            <person name="Wu L."/>
            <person name="Ma J."/>
        </authorList>
    </citation>
    <scope>NUCLEOTIDE SEQUENCE [LARGE SCALE GENOMIC DNA]</scope>
    <source>
        <strain evidence="9 10">JCM 15914</strain>
    </source>
</reference>